<dbReference type="CDD" id="cd03031">
    <property type="entry name" value="GRX_GRX_like"/>
    <property type="match status" value="1"/>
</dbReference>
<dbReference type="Gene3D" id="3.40.30.10">
    <property type="entry name" value="Glutaredoxin"/>
    <property type="match status" value="1"/>
</dbReference>
<organism evidence="3 4">
    <name type="scientific">Aristolochia fimbriata</name>
    <name type="common">White veined hardy Dutchman's pipe vine</name>
    <dbReference type="NCBI Taxonomy" id="158543"/>
    <lineage>
        <taxon>Eukaryota</taxon>
        <taxon>Viridiplantae</taxon>
        <taxon>Streptophyta</taxon>
        <taxon>Embryophyta</taxon>
        <taxon>Tracheophyta</taxon>
        <taxon>Spermatophyta</taxon>
        <taxon>Magnoliopsida</taxon>
        <taxon>Magnoliidae</taxon>
        <taxon>Piperales</taxon>
        <taxon>Aristolochiaceae</taxon>
        <taxon>Aristolochia</taxon>
    </lineage>
</organism>
<keyword evidence="4" id="KW-1185">Reference proteome</keyword>
<dbReference type="InterPro" id="IPR002109">
    <property type="entry name" value="Glutaredoxin"/>
</dbReference>
<feature type="domain" description="Glutaredoxin" evidence="2">
    <location>
        <begin position="86"/>
        <end position="153"/>
    </location>
</feature>
<dbReference type="EMBL" id="JAINDJ010000003">
    <property type="protein sequence ID" value="KAG9453600.1"/>
    <property type="molecule type" value="Genomic_DNA"/>
</dbReference>
<evidence type="ECO:0000313" key="4">
    <source>
        <dbReference type="Proteomes" id="UP000825729"/>
    </source>
</evidence>
<evidence type="ECO:0000256" key="1">
    <source>
        <dbReference type="SAM" id="MobiDB-lite"/>
    </source>
</evidence>
<protein>
    <recommendedName>
        <fullName evidence="2">Glutaredoxin domain-containing protein</fullName>
    </recommendedName>
</protein>
<comment type="caution">
    <text evidence="3">The sequence shown here is derived from an EMBL/GenBank/DDBJ whole genome shotgun (WGS) entry which is preliminary data.</text>
</comment>
<dbReference type="AlphaFoldDB" id="A0AAV7EXH4"/>
<accession>A0AAV7EXH4</accession>
<dbReference type="Proteomes" id="UP000825729">
    <property type="component" value="Unassembled WGS sequence"/>
</dbReference>
<evidence type="ECO:0000313" key="3">
    <source>
        <dbReference type="EMBL" id="KAG9453600.1"/>
    </source>
</evidence>
<dbReference type="PANTHER" id="PTHR45669">
    <property type="entry name" value="GLUTAREDOXIN DOMAIN-CONTAINING CYSTEINE-RICH PROTEIN CG12206-RELATED"/>
    <property type="match status" value="1"/>
</dbReference>
<feature type="region of interest" description="Disordered" evidence="1">
    <location>
        <begin position="1"/>
        <end position="20"/>
    </location>
</feature>
<name>A0AAV7EXH4_ARIFI</name>
<feature type="compositionally biased region" description="Low complexity" evidence="1">
    <location>
        <begin position="11"/>
        <end position="20"/>
    </location>
</feature>
<dbReference type="PROSITE" id="PS51354">
    <property type="entry name" value="GLUTAREDOXIN_2"/>
    <property type="match status" value="1"/>
</dbReference>
<sequence length="229" mass="25479">MWPRWGKSPRRSPSPSQSFTFTSFKDVQSLVDDKSTPNPENPNVKKASSIFHRVRIAATALRAWNSLPTHADPAAVGGPDQEKKIVVYFTSLRVVRKTFEDCRIVRSILKGFRVSIDERDLSMDASFLEELQSILGRHKKLTLPRVFIGGKYVGGADEIRQMHESGELKKIIEGFPTEKGGVCESCGGIRFVLCYACSGSHKCYLEKGGFRSCVICNENGLLRCPSCCS</sequence>
<dbReference type="Pfam" id="PF23733">
    <property type="entry name" value="GRXCR1-2_C"/>
    <property type="match status" value="1"/>
</dbReference>
<evidence type="ECO:0000259" key="2">
    <source>
        <dbReference type="Pfam" id="PF00462"/>
    </source>
</evidence>
<dbReference type="PANTHER" id="PTHR45669:SF26">
    <property type="entry name" value="GLUTAREDOXIN DOMAIN-CONTAINING PROTEIN"/>
    <property type="match status" value="1"/>
</dbReference>
<dbReference type="Pfam" id="PF00462">
    <property type="entry name" value="Glutaredoxin"/>
    <property type="match status" value="1"/>
</dbReference>
<dbReference type="InterPro" id="IPR036249">
    <property type="entry name" value="Thioredoxin-like_sf"/>
</dbReference>
<gene>
    <name evidence="3" type="ORF">H6P81_006504</name>
</gene>
<reference evidence="3 4" key="1">
    <citation type="submission" date="2021-07" db="EMBL/GenBank/DDBJ databases">
        <title>The Aristolochia fimbriata genome: insights into angiosperm evolution, floral development and chemical biosynthesis.</title>
        <authorList>
            <person name="Jiao Y."/>
        </authorList>
    </citation>
    <scope>NUCLEOTIDE SEQUENCE [LARGE SCALE GENOMIC DNA]</scope>
    <source>
        <strain evidence="3">IBCAS-2021</strain>
        <tissue evidence="3">Leaf</tissue>
    </source>
</reference>
<dbReference type="SUPFAM" id="SSF52833">
    <property type="entry name" value="Thioredoxin-like"/>
    <property type="match status" value="1"/>
</dbReference>
<proteinExistence type="predicted"/>